<evidence type="ECO:0000313" key="1">
    <source>
        <dbReference type="EMBL" id="GKV09606.1"/>
    </source>
</evidence>
<gene>
    <name evidence="1" type="ORF">SLEP1_g21079</name>
</gene>
<keyword evidence="2" id="KW-1185">Reference proteome</keyword>
<reference evidence="1 2" key="1">
    <citation type="journal article" date="2021" name="Commun. Biol.">
        <title>The genome of Shorea leprosula (Dipterocarpaceae) highlights the ecological relevance of drought in aseasonal tropical rainforests.</title>
        <authorList>
            <person name="Ng K.K.S."/>
            <person name="Kobayashi M.J."/>
            <person name="Fawcett J.A."/>
            <person name="Hatakeyama M."/>
            <person name="Paape T."/>
            <person name="Ng C.H."/>
            <person name="Ang C.C."/>
            <person name="Tnah L.H."/>
            <person name="Lee C.T."/>
            <person name="Nishiyama T."/>
            <person name="Sese J."/>
            <person name="O'Brien M.J."/>
            <person name="Copetti D."/>
            <person name="Mohd Noor M.I."/>
            <person name="Ong R.C."/>
            <person name="Putra M."/>
            <person name="Sireger I.Z."/>
            <person name="Indrioko S."/>
            <person name="Kosugi Y."/>
            <person name="Izuno A."/>
            <person name="Isagi Y."/>
            <person name="Lee S.L."/>
            <person name="Shimizu K.K."/>
        </authorList>
    </citation>
    <scope>NUCLEOTIDE SEQUENCE [LARGE SCALE GENOMIC DNA]</scope>
    <source>
        <strain evidence="1">214</strain>
    </source>
</reference>
<dbReference type="AlphaFoldDB" id="A0AAV5JA51"/>
<evidence type="ECO:0000313" key="2">
    <source>
        <dbReference type="Proteomes" id="UP001054252"/>
    </source>
</evidence>
<comment type="caution">
    <text evidence="1">The sequence shown here is derived from an EMBL/GenBank/DDBJ whole genome shotgun (WGS) entry which is preliminary data.</text>
</comment>
<proteinExistence type="predicted"/>
<protein>
    <recommendedName>
        <fullName evidence="3">Succinate dehydrogenase subunit 4</fullName>
    </recommendedName>
</protein>
<evidence type="ECO:0008006" key="3">
    <source>
        <dbReference type="Google" id="ProtNLM"/>
    </source>
</evidence>
<sequence>MVSELSKLFIVCRSSLGFVPLIFLHIFCAGQHRVFQSYIGFGFGCYDCCCFFYEFL</sequence>
<dbReference type="EMBL" id="BPVZ01000030">
    <property type="protein sequence ID" value="GKV09606.1"/>
    <property type="molecule type" value="Genomic_DNA"/>
</dbReference>
<accession>A0AAV5JA51</accession>
<dbReference type="Proteomes" id="UP001054252">
    <property type="component" value="Unassembled WGS sequence"/>
</dbReference>
<name>A0AAV5JA51_9ROSI</name>
<organism evidence="1 2">
    <name type="scientific">Rubroshorea leprosula</name>
    <dbReference type="NCBI Taxonomy" id="152421"/>
    <lineage>
        <taxon>Eukaryota</taxon>
        <taxon>Viridiplantae</taxon>
        <taxon>Streptophyta</taxon>
        <taxon>Embryophyta</taxon>
        <taxon>Tracheophyta</taxon>
        <taxon>Spermatophyta</taxon>
        <taxon>Magnoliopsida</taxon>
        <taxon>eudicotyledons</taxon>
        <taxon>Gunneridae</taxon>
        <taxon>Pentapetalae</taxon>
        <taxon>rosids</taxon>
        <taxon>malvids</taxon>
        <taxon>Malvales</taxon>
        <taxon>Dipterocarpaceae</taxon>
        <taxon>Rubroshorea</taxon>
    </lineage>
</organism>